<evidence type="ECO:0000256" key="5">
    <source>
        <dbReference type="ARBA" id="ARBA00022737"/>
    </source>
</evidence>
<evidence type="ECO:0000256" key="8">
    <source>
        <dbReference type="ARBA" id="ARBA00022840"/>
    </source>
</evidence>
<dbReference type="Pfam" id="PF09262">
    <property type="entry name" value="PEX-1N"/>
    <property type="match status" value="1"/>
</dbReference>
<keyword evidence="5" id="KW-0677">Repeat</keyword>
<dbReference type="SMART" id="SM00382">
    <property type="entry name" value="AAA"/>
    <property type="match status" value="2"/>
</dbReference>
<evidence type="ECO:0000256" key="13">
    <source>
        <dbReference type="ARBA" id="ARBA00048778"/>
    </source>
</evidence>
<comment type="caution">
    <text evidence="16">The sequence shown here is derived from an EMBL/GenBank/DDBJ whole genome shotgun (WGS) entry which is preliminary data.</text>
</comment>
<dbReference type="Pfam" id="PF17862">
    <property type="entry name" value="AAA_lid_3"/>
    <property type="match status" value="2"/>
</dbReference>
<evidence type="ECO:0000256" key="6">
    <source>
        <dbReference type="ARBA" id="ARBA00022741"/>
    </source>
</evidence>
<dbReference type="CDD" id="cd19526">
    <property type="entry name" value="RecA-like_PEX1_r2"/>
    <property type="match status" value="1"/>
</dbReference>
<feature type="region of interest" description="Disordered" evidence="14">
    <location>
        <begin position="382"/>
        <end position="425"/>
    </location>
</feature>
<dbReference type="OrthoDB" id="2187at2759"/>
<dbReference type="SUPFAM" id="SSF50692">
    <property type="entry name" value="ADC-like"/>
    <property type="match status" value="1"/>
</dbReference>
<dbReference type="Pfam" id="PF09263">
    <property type="entry name" value="PEX-2N"/>
    <property type="match status" value="1"/>
</dbReference>
<protein>
    <recommendedName>
        <fullName evidence="12">Peroxisomal ATPase PEX1</fullName>
    </recommendedName>
    <alternativeName>
        <fullName evidence="11">Peroxin-1</fullName>
    </alternativeName>
</protein>
<evidence type="ECO:0000313" key="16">
    <source>
        <dbReference type="EMBL" id="KAH3810747.1"/>
    </source>
</evidence>
<dbReference type="InterPro" id="IPR015343">
    <property type="entry name" value="PEX1-N-lobe"/>
</dbReference>
<comment type="subcellular location">
    <subcellularLocation>
        <location evidence="1">Membrane</location>
    </subcellularLocation>
</comment>
<evidence type="ECO:0000256" key="4">
    <source>
        <dbReference type="ARBA" id="ARBA00022593"/>
    </source>
</evidence>
<keyword evidence="7" id="KW-0378">Hydrolase</keyword>
<proteinExistence type="inferred from homology"/>
<feature type="domain" description="AAA+ ATPase" evidence="15">
    <location>
        <begin position="657"/>
        <end position="820"/>
    </location>
</feature>
<dbReference type="EMBL" id="JAIWYP010000006">
    <property type="protein sequence ID" value="KAH3810747.1"/>
    <property type="molecule type" value="Genomic_DNA"/>
</dbReference>
<dbReference type="InterPro" id="IPR027417">
    <property type="entry name" value="P-loop_NTPase"/>
</dbReference>
<gene>
    <name evidence="16" type="ORF">DPMN_139144</name>
</gene>
<dbReference type="InterPro" id="IPR003959">
    <property type="entry name" value="ATPase_AAA_core"/>
</dbReference>
<dbReference type="GO" id="GO:0005778">
    <property type="term" value="C:peroxisomal membrane"/>
    <property type="evidence" value="ECO:0007669"/>
    <property type="project" value="TreeGrafter"/>
</dbReference>
<dbReference type="SUPFAM" id="SSF52540">
    <property type="entry name" value="P-loop containing nucleoside triphosphate hydrolases"/>
    <property type="match status" value="2"/>
</dbReference>
<comment type="catalytic activity">
    <reaction evidence="13">
        <text>ATP + H2O = ADP + phosphate + H(+)</text>
        <dbReference type="Rhea" id="RHEA:13065"/>
        <dbReference type="ChEBI" id="CHEBI:15377"/>
        <dbReference type="ChEBI" id="CHEBI:15378"/>
        <dbReference type="ChEBI" id="CHEBI:30616"/>
        <dbReference type="ChEBI" id="CHEBI:43474"/>
        <dbReference type="ChEBI" id="CHEBI:456216"/>
    </reaction>
    <physiologicalReaction direction="left-to-right" evidence="13">
        <dbReference type="Rhea" id="RHEA:13066"/>
    </physiologicalReaction>
</comment>
<keyword evidence="17" id="KW-1185">Reference proteome</keyword>
<dbReference type="GO" id="GO:0016887">
    <property type="term" value="F:ATP hydrolysis activity"/>
    <property type="evidence" value="ECO:0007669"/>
    <property type="project" value="InterPro"/>
</dbReference>
<dbReference type="InterPro" id="IPR015342">
    <property type="entry name" value="PEX1-N_C-lobe"/>
</dbReference>
<evidence type="ECO:0000256" key="9">
    <source>
        <dbReference type="ARBA" id="ARBA00022927"/>
    </source>
</evidence>
<evidence type="ECO:0000256" key="2">
    <source>
        <dbReference type="ARBA" id="ARBA00006914"/>
    </source>
</evidence>
<dbReference type="InterPro" id="IPR029067">
    <property type="entry name" value="CDC48_domain_2-like_sf"/>
</dbReference>
<dbReference type="PANTHER" id="PTHR23077">
    <property type="entry name" value="AAA-FAMILY ATPASE"/>
    <property type="match status" value="1"/>
</dbReference>
<feature type="region of interest" description="Disordered" evidence="14">
    <location>
        <begin position="192"/>
        <end position="225"/>
    </location>
</feature>
<dbReference type="InterPro" id="IPR009010">
    <property type="entry name" value="Asp_de-COase-like_dom_sf"/>
</dbReference>
<evidence type="ECO:0000256" key="12">
    <source>
        <dbReference type="ARBA" id="ARBA00034532"/>
    </source>
</evidence>
<sequence length="1291" mass="143934">MTCSVLKVKFNNEKTCFISLTAGIFKSIEKDLEVFEIVGDGGRNVYLSWAGDTLRAGKEEGVIQMNGLLGEKLGLIDSMPVMVRNITTVVPICTSCQVEPVTPDDWEILDRHTGFIESNLMNKLRIVQKGAVYPVWVDRVCIFIKIANISPEHDCVKLVNETEVHVMPKVRGSLIGQTLPPQPIRTGLNLPLTADDEENMNPKFNSIDSDESNRQPQKNQKQFDLSSSISSHWKYLVGYLGFNRGRIESRMPASDDEDDFVEEDYMEPTDMVLPPGLNLVLRVQNLRYTVNEADLLVPQPPYSRQGSESPRKGTRTSPRKQSQEASSKSRSTSQPNAFKRVYVPHQPSTVYMDMSDVEKQLKIYRSEIPHVFLAKMYKLSSPKEQQQEKSTVASNKNGASAKNGGKETGTPSVGTPHGHGSDQDYKKDESYCIVRVIVIDRRRQLSAEHYTDIVRRILKEQPLLKGHVIIPDMLRRFLKLDVTGRVWIQTIKPYPETANVFALYPLGNLPTKTSSDMIDVAFRHWLNTVASEEYPMVVFQGLFLRFQLMQDSYIECQLTFNNPTSRGTYTLLHPGVVRGVTLRVVSGSRHQELTPPVIQSMLAYNSISSLDPYVPSTSLDCLGGFESLVDLALWNVEVALGSRRLYRDMFLTTPGLLNGMLLITGPKGSGKTTLVQALCNELTRLPNLAYTMCLDCKPLRGKKVDTVQMTFEIVFDEAAWRQPALIVLDDLDHLAGAPAGPEFEMTGEAQYAARIAEVLKDLLRKEVRNLSQVAVVATTKSRSSLHSILVSSRGTHLVQEVLSIGPPDRTQRKAILQTILEKKKKLSSQSIEGVDLDLLAQRTEGYVARDIENVINRAIHASLLSQGRGPRTETVVELSQHDFDAALHGFTPASIRNVPLHEAGDMGWDDIGGLTEVKKTLVETLQWPSKYPRLFANCPLRLRSGLLLYGAPGTGKTLLAGVVAKECGLNFISIKGPELLSKYIGASEQAVRDTFVRAQSAKPCILFFDEFDSIAPRRGHDNTGVTDRVVNQLLTQLDGVEGLDGVYVLAATSRPDLIDPALLRPGRLDKCLLCRLPNESERLNILKALSKKVPLSDDVDLQHFADSCKDFTGADFKALLYNAQLESIHEYTTMVEAGSDSLVAQYGSKPRKEGASRMKQAASLRVNVAASKRQRHRSGSTLAYIPSLEEGITMVTAEIEERINHQVTEIHNRERRISEPFLLNPESPHLTKSPLMVTQAHLLSAQGKMRPSVSGEERAKYQRIYENFMSSRGKHFDQARLDTAKMRATLA</sequence>
<comment type="similarity">
    <text evidence="2">Belongs to the AAA ATPase family.</text>
</comment>
<dbReference type="InterPro" id="IPR041569">
    <property type="entry name" value="AAA_lid_3"/>
</dbReference>
<evidence type="ECO:0000256" key="11">
    <source>
        <dbReference type="ARBA" id="ARBA00032509"/>
    </source>
</evidence>
<dbReference type="Pfam" id="PF00004">
    <property type="entry name" value="AAA"/>
    <property type="match status" value="2"/>
</dbReference>
<feature type="compositionally biased region" description="Polar residues" evidence="14">
    <location>
        <begin position="319"/>
        <end position="336"/>
    </location>
</feature>
<dbReference type="Gene3D" id="3.10.330.10">
    <property type="match status" value="1"/>
</dbReference>
<keyword evidence="8" id="KW-0067">ATP-binding</keyword>
<dbReference type="Gene3D" id="1.10.8.60">
    <property type="match status" value="2"/>
</dbReference>
<evidence type="ECO:0000313" key="17">
    <source>
        <dbReference type="Proteomes" id="UP000828390"/>
    </source>
</evidence>
<dbReference type="FunFam" id="1.10.8.60:FF:000105">
    <property type="entry name" value="PeRoXisome assembly factor"/>
    <property type="match status" value="1"/>
</dbReference>
<evidence type="ECO:0000256" key="7">
    <source>
        <dbReference type="ARBA" id="ARBA00022801"/>
    </source>
</evidence>
<name>A0A9D4G5S8_DREPO</name>
<dbReference type="InterPro" id="IPR003593">
    <property type="entry name" value="AAA+_ATPase"/>
</dbReference>
<evidence type="ECO:0000256" key="1">
    <source>
        <dbReference type="ARBA" id="ARBA00004370"/>
    </source>
</evidence>
<feature type="compositionally biased region" description="Polar residues" evidence="14">
    <location>
        <begin position="382"/>
        <end position="400"/>
    </location>
</feature>
<dbReference type="InterPro" id="IPR003960">
    <property type="entry name" value="ATPase_AAA_CS"/>
</dbReference>
<evidence type="ECO:0000259" key="15">
    <source>
        <dbReference type="SMART" id="SM00382"/>
    </source>
</evidence>
<dbReference type="PANTHER" id="PTHR23077:SF12">
    <property type="entry name" value="PEROXISOMAL ATPASE PEX1"/>
    <property type="match status" value="1"/>
</dbReference>
<keyword evidence="6" id="KW-0547">Nucleotide-binding</keyword>
<accession>A0A9D4G5S8</accession>
<dbReference type="InterPro" id="IPR050168">
    <property type="entry name" value="AAA_ATPase_domain"/>
</dbReference>
<reference evidence="16" key="1">
    <citation type="journal article" date="2019" name="bioRxiv">
        <title>The Genome of the Zebra Mussel, Dreissena polymorpha: A Resource for Invasive Species Research.</title>
        <authorList>
            <person name="McCartney M.A."/>
            <person name="Auch B."/>
            <person name="Kono T."/>
            <person name="Mallez S."/>
            <person name="Zhang Y."/>
            <person name="Obille A."/>
            <person name="Becker A."/>
            <person name="Abrahante J.E."/>
            <person name="Garbe J."/>
            <person name="Badalamenti J.P."/>
            <person name="Herman A."/>
            <person name="Mangelson H."/>
            <person name="Liachko I."/>
            <person name="Sullivan S."/>
            <person name="Sone E.D."/>
            <person name="Koren S."/>
            <person name="Silverstein K.A.T."/>
            <person name="Beckman K.B."/>
            <person name="Gohl D.M."/>
        </authorList>
    </citation>
    <scope>NUCLEOTIDE SEQUENCE</scope>
    <source>
        <strain evidence="16">Duluth1</strain>
        <tissue evidence="16">Whole animal</tissue>
    </source>
</reference>
<dbReference type="Gene3D" id="3.40.50.300">
    <property type="entry name" value="P-loop containing nucleotide triphosphate hydrolases"/>
    <property type="match status" value="2"/>
</dbReference>
<dbReference type="Gene3D" id="2.40.40.20">
    <property type="match status" value="1"/>
</dbReference>
<reference evidence="16" key="2">
    <citation type="submission" date="2020-11" db="EMBL/GenBank/DDBJ databases">
        <authorList>
            <person name="McCartney M.A."/>
            <person name="Auch B."/>
            <person name="Kono T."/>
            <person name="Mallez S."/>
            <person name="Becker A."/>
            <person name="Gohl D.M."/>
            <person name="Silverstein K.A.T."/>
            <person name="Koren S."/>
            <person name="Bechman K.B."/>
            <person name="Herman A."/>
            <person name="Abrahante J.E."/>
            <person name="Garbe J."/>
        </authorList>
    </citation>
    <scope>NUCLEOTIDE SEQUENCE</scope>
    <source>
        <strain evidence="16">Duluth1</strain>
        <tissue evidence="16">Whole animal</tissue>
    </source>
</reference>
<feature type="domain" description="AAA+ ATPase" evidence="15">
    <location>
        <begin position="942"/>
        <end position="1078"/>
    </location>
</feature>
<dbReference type="GO" id="GO:0016558">
    <property type="term" value="P:protein import into peroxisome matrix"/>
    <property type="evidence" value="ECO:0007669"/>
    <property type="project" value="TreeGrafter"/>
</dbReference>
<dbReference type="PROSITE" id="PS00674">
    <property type="entry name" value="AAA"/>
    <property type="match status" value="1"/>
</dbReference>
<dbReference type="Proteomes" id="UP000828390">
    <property type="component" value="Unassembled WGS sequence"/>
</dbReference>
<dbReference type="GO" id="GO:0005829">
    <property type="term" value="C:cytosol"/>
    <property type="evidence" value="ECO:0007669"/>
    <property type="project" value="TreeGrafter"/>
</dbReference>
<keyword evidence="3" id="KW-0813">Transport</keyword>
<dbReference type="GO" id="GO:0005524">
    <property type="term" value="F:ATP binding"/>
    <property type="evidence" value="ECO:0007669"/>
    <property type="project" value="UniProtKB-KW"/>
</dbReference>
<evidence type="ECO:0000256" key="14">
    <source>
        <dbReference type="SAM" id="MobiDB-lite"/>
    </source>
</evidence>
<evidence type="ECO:0000256" key="10">
    <source>
        <dbReference type="ARBA" id="ARBA00023136"/>
    </source>
</evidence>
<keyword evidence="10" id="KW-0472">Membrane</keyword>
<organism evidence="16 17">
    <name type="scientific">Dreissena polymorpha</name>
    <name type="common">Zebra mussel</name>
    <name type="synonym">Mytilus polymorpha</name>
    <dbReference type="NCBI Taxonomy" id="45954"/>
    <lineage>
        <taxon>Eukaryota</taxon>
        <taxon>Metazoa</taxon>
        <taxon>Spiralia</taxon>
        <taxon>Lophotrochozoa</taxon>
        <taxon>Mollusca</taxon>
        <taxon>Bivalvia</taxon>
        <taxon>Autobranchia</taxon>
        <taxon>Heteroconchia</taxon>
        <taxon>Euheterodonta</taxon>
        <taxon>Imparidentia</taxon>
        <taxon>Neoheterodontei</taxon>
        <taxon>Myida</taxon>
        <taxon>Dreissenoidea</taxon>
        <taxon>Dreissenidae</taxon>
        <taxon>Dreissena</taxon>
    </lineage>
</organism>
<keyword evidence="9" id="KW-0653">Protein transport</keyword>
<feature type="region of interest" description="Disordered" evidence="14">
    <location>
        <begin position="297"/>
        <end position="342"/>
    </location>
</feature>
<feature type="compositionally biased region" description="Polar residues" evidence="14">
    <location>
        <begin position="214"/>
        <end position="225"/>
    </location>
</feature>
<dbReference type="SUPFAM" id="SSF54585">
    <property type="entry name" value="Cdc48 domain 2-like"/>
    <property type="match status" value="1"/>
</dbReference>
<evidence type="ECO:0000256" key="3">
    <source>
        <dbReference type="ARBA" id="ARBA00022448"/>
    </source>
</evidence>
<keyword evidence="4" id="KW-0962">Peroxisome biogenesis</keyword>
<dbReference type="FunFam" id="3.40.50.300:FF:001852">
    <property type="entry name" value="Peroxisomal biogenesis factor 1"/>
    <property type="match status" value="1"/>
</dbReference>